<dbReference type="CDD" id="cd13957">
    <property type="entry name" value="PT_UbiA_Cox10"/>
    <property type="match status" value="1"/>
</dbReference>
<gene>
    <name evidence="15" type="primary">ctaB2</name>
    <name evidence="14" type="synonym">ctaB</name>
    <name evidence="15" type="ORF">Pla123a_21720</name>
</gene>
<evidence type="ECO:0000256" key="2">
    <source>
        <dbReference type="ARBA" id="ARBA00004919"/>
    </source>
</evidence>
<evidence type="ECO:0000256" key="5">
    <source>
        <dbReference type="ARBA" id="ARBA00022679"/>
    </source>
</evidence>
<keyword evidence="6 14" id="KW-0812">Transmembrane</keyword>
<evidence type="ECO:0000256" key="14">
    <source>
        <dbReference type="HAMAP-Rule" id="MF_00154"/>
    </source>
</evidence>
<keyword evidence="8 14" id="KW-0350">Heme biosynthesis</keyword>
<feature type="transmembrane region" description="Helical" evidence="14">
    <location>
        <begin position="58"/>
        <end position="78"/>
    </location>
</feature>
<evidence type="ECO:0000256" key="13">
    <source>
        <dbReference type="ARBA" id="ARBA00047690"/>
    </source>
</evidence>
<dbReference type="PANTHER" id="PTHR43448:SF7">
    <property type="entry name" value="4-HYDROXYBENZOATE SOLANESYLTRANSFERASE"/>
    <property type="match status" value="1"/>
</dbReference>
<feature type="transmembrane region" description="Helical" evidence="14">
    <location>
        <begin position="223"/>
        <end position="243"/>
    </location>
</feature>
<evidence type="ECO:0000256" key="6">
    <source>
        <dbReference type="ARBA" id="ARBA00022692"/>
    </source>
</evidence>
<comment type="pathway">
    <text evidence="2 14">Porphyrin-containing compound metabolism; heme O biosynthesis; heme O from protoheme: step 1/1.</text>
</comment>
<comment type="catalytic activity">
    <reaction evidence="13 14">
        <text>heme b + (2E,6E)-farnesyl diphosphate + H2O = Fe(II)-heme o + diphosphate</text>
        <dbReference type="Rhea" id="RHEA:28070"/>
        <dbReference type="ChEBI" id="CHEBI:15377"/>
        <dbReference type="ChEBI" id="CHEBI:33019"/>
        <dbReference type="ChEBI" id="CHEBI:60344"/>
        <dbReference type="ChEBI" id="CHEBI:60530"/>
        <dbReference type="ChEBI" id="CHEBI:175763"/>
        <dbReference type="EC" id="2.5.1.141"/>
    </reaction>
</comment>
<sequence>MSTGATTLAIPRREAAADSKLRDYAELAKPRITILELVTAVAGMYLATHAQWSAGTVVATLLGAGLLAASANTLNQYIERRLDAKMTRTAGRPLPAGRMAPVEALVFGTVCVSVGFTLLVLGVNLTTALLGLLSWFLYVAVYTPLKMRTPLNTTVGAVSGALPIVMGWTAGGGALDTTALGLFLVLFLWQYPHFMAIAWLCRDDYAAAGYKMDTTVEPTGARAGAFAVAGAAMLLPAALLPALRTAYSAQTYAVLTTLFTLAFLLAAAWFLVRRNERNARLLLRASLLYLPAWMTVLCLFGS</sequence>
<dbReference type="Pfam" id="PF01040">
    <property type="entry name" value="UbiA"/>
    <property type="match status" value="1"/>
</dbReference>
<dbReference type="HAMAP" id="MF_00154">
    <property type="entry name" value="CyoE_CtaB"/>
    <property type="match status" value="1"/>
</dbReference>
<keyword evidence="16" id="KW-1185">Reference proteome</keyword>
<dbReference type="EMBL" id="SJPO01000004">
    <property type="protein sequence ID" value="TWT77511.1"/>
    <property type="molecule type" value="Genomic_DNA"/>
</dbReference>
<comment type="caution">
    <text evidence="15">The sequence shown here is derived from an EMBL/GenBank/DDBJ whole genome shotgun (WGS) entry which is preliminary data.</text>
</comment>
<feature type="transmembrane region" description="Helical" evidence="14">
    <location>
        <begin position="99"/>
        <end position="121"/>
    </location>
</feature>
<evidence type="ECO:0000256" key="11">
    <source>
        <dbReference type="ARBA" id="ARBA00040810"/>
    </source>
</evidence>
<organism evidence="15 16">
    <name type="scientific">Posidoniimonas polymericola</name>
    <dbReference type="NCBI Taxonomy" id="2528002"/>
    <lineage>
        <taxon>Bacteria</taxon>
        <taxon>Pseudomonadati</taxon>
        <taxon>Planctomycetota</taxon>
        <taxon>Planctomycetia</taxon>
        <taxon>Pirellulales</taxon>
        <taxon>Lacipirellulaceae</taxon>
        <taxon>Posidoniimonas</taxon>
    </lineage>
</organism>
<dbReference type="UniPathway" id="UPA00834">
    <property type="reaction ID" value="UER00712"/>
</dbReference>
<evidence type="ECO:0000256" key="8">
    <source>
        <dbReference type="ARBA" id="ARBA00023133"/>
    </source>
</evidence>
<dbReference type="InterPro" id="IPR000537">
    <property type="entry name" value="UbiA_prenyltransferase"/>
</dbReference>
<keyword evidence="9 14" id="KW-0472">Membrane</keyword>
<evidence type="ECO:0000313" key="16">
    <source>
        <dbReference type="Proteomes" id="UP000318478"/>
    </source>
</evidence>
<dbReference type="AlphaFoldDB" id="A0A5C5YRE2"/>
<protein>
    <recommendedName>
        <fullName evidence="11 14">Protoheme IX farnesyltransferase</fullName>
        <ecNumber evidence="3 14">2.5.1.141</ecNumber>
    </recommendedName>
    <alternativeName>
        <fullName evidence="12 14">Heme B farnesyltransferase</fullName>
    </alternativeName>
    <alternativeName>
        <fullName evidence="10 14">Heme O synthase</fullName>
    </alternativeName>
</protein>
<evidence type="ECO:0000256" key="10">
    <source>
        <dbReference type="ARBA" id="ARBA00030253"/>
    </source>
</evidence>
<evidence type="ECO:0000313" key="15">
    <source>
        <dbReference type="EMBL" id="TWT77511.1"/>
    </source>
</evidence>
<evidence type="ECO:0000256" key="12">
    <source>
        <dbReference type="ARBA" id="ARBA00042475"/>
    </source>
</evidence>
<comment type="miscellaneous">
    <text evidence="14">Carbon 2 of the heme B porphyrin ring is defined according to the Fischer nomenclature.</text>
</comment>
<reference evidence="15 16" key="1">
    <citation type="submission" date="2019-02" db="EMBL/GenBank/DDBJ databases">
        <title>Deep-cultivation of Planctomycetes and their phenomic and genomic characterization uncovers novel biology.</title>
        <authorList>
            <person name="Wiegand S."/>
            <person name="Jogler M."/>
            <person name="Boedeker C."/>
            <person name="Pinto D."/>
            <person name="Vollmers J."/>
            <person name="Rivas-Marin E."/>
            <person name="Kohn T."/>
            <person name="Peeters S.H."/>
            <person name="Heuer A."/>
            <person name="Rast P."/>
            <person name="Oberbeckmann S."/>
            <person name="Bunk B."/>
            <person name="Jeske O."/>
            <person name="Meyerdierks A."/>
            <person name="Storesund J.E."/>
            <person name="Kallscheuer N."/>
            <person name="Luecker S."/>
            <person name="Lage O.M."/>
            <person name="Pohl T."/>
            <person name="Merkel B.J."/>
            <person name="Hornburger P."/>
            <person name="Mueller R.-W."/>
            <person name="Bruemmer F."/>
            <person name="Labrenz M."/>
            <person name="Spormann A.M."/>
            <person name="Op Den Camp H."/>
            <person name="Overmann J."/>
            <person name="Amann R."/>
            <person name="Jetten M.S.M."/>
            <person name="Mascher T."/>
            <person name="Medema M.H."/>
            <person name="Devos D.P."/>
            <person name="Kaster A.-K."/>
            <person name="Ovreas L."/>
            <person name="Rohde M."/>
            <person name="Galperin M.Y."/>
            <person name="Jogler C."/>
        </authorList>
    </citation>
    <scope>NUCLEOTIDE SEQUENCE [LARGE SCALE GENOMIC DNA]</scope>
    <source>
        <strain evidence="15 16">Pla123a</strain>
    </source>
</reference>
<proteinExistence type="inferred from homology"/>
<dbReference type="RefSeq" id="WP_146586712.1">
    <property type="nucleotide sequence ID" value="NZ_SJPO01000004.1"/>
</dbReference>
<dbReference type="InterPro" id="IPR044878">
    <property type="entry name" value="UbiA_sf"/>
</dbReference>
<comment type="function">
    <text evidence="14">Converts heme B (protoheme IX) to heme O by substitution of the vinyl group on carbon 2 of heme B porphyrin ring with a hydroxyethyl farnesyl side group.</text>
</comment>
<dbReference type="PROSITE" id="PS00943">
    <property type="entry name" value="UBIA"/>
    <property type="match status" value="1"/>
</dbReference>
<dbReference type="Proteomes" id="UP000318478">
    <property type="component" value="Unassembled WGS sequence"/>
</dbReference>
<dbReference type="InterPro" id="IPR030470">
    <property type="entry name" value="UbiA_prenylTrfase_CS"/>
</dbReference>
<dbReference type="PANTHER" id="PTHR43448">
    <property type="entry name" value="PROTOHEME IX FARNESYLTRANSFERASE, MITOCHONDRIAL"/>
    <property type="match status" value="1"/>
</dbReference>
<dbReference type="GO" id="GO:0048034">
    <property type="term" value="P:heme O biosynthetic process"/>
    <property type="evidence" value="ECO:0007669"/>
    <property type="project" value="UniProtKB-UniRule"/>
</dbReference>
<dbReference type="InterPro" id="IPR006369">
    <property type="entry name" value="Protohaem_IX_farnesylTrfase"/>
</dbReference>
<evidence type="ECO:0000256" key="3">
    <source>
        <dbReference type="ARBA" id="ARBA00012292"/>
    </source>
</evidence>
<dbReference type="NCBIfam" id="TIGR01473">
    <property type="entry name" value="cyoE_ctaB"/>
    <property type="match status" value="1"/>
</dbReference>
<feature type="transmembrane region" description="Helical" evidence="14">
    <location>
        <begin position="181"/>
        <end position="202"/>
    </location>
</feature>
<feature type="transmembrane region" description="Helical" evidence="14">
    <location>
        <begin position="157"/>
        <end position="175"/>
    </location>
</feature>
<feature type="transmembrane region" description="Helical" evidence="14">
    <location>
        <begin position="249"/>
        <end position="272"/>
    </location>
</feature>
<dbReference type="Gene3D" id="1.10.357.140">
    <property type="entry name" value="UbiA prenyltransferase"/>
    <property type="match status" value="1"/>
</dbReference>
<keyword evidence="4 14" id="KW-1003">Cell membrane</keyword>
<evidence type="ECO:0000256" key="1">
    <source>
        <dbReference type="ARBA" id="ARBA00004651"/>
    </source>
</evidence>
<keyword evidence="7 14" id="KW-1133">Transmembrane helix</keyword>
<comment type="similarity">
    <text evidence="14">Belongs to the UbiA prenyltransferase family. Protoheme IX farnesyltransferase subfamily.</text>
</comment>
<dbReference type="GO" id="GO:0008495">
    <property type="term" value="F:protoheme IX farnesyltransferase activity"/>
    <property type="evidence" value="ECO:0007669"/>
    <property type="project" value="UniProtKB-UniRule"/>
</dbReference>
<evidence type="ECO:0000256" key="7">
    <source>
        <dbReference type="ARBA" id="ARBA00022989"/>
    </source>
</evidence>
<evidence type="ECO:0000256" key="4">
    <source>
        <dbReference type="ARBA" id="ARBA00022475"/>
    </source>
</evidence>
<comment type="subcellular location">
    <subcellularLocation>
        <location evidence="1 14">Cell membrane</location>
        <topology evidence="1 14">Multi-pass membrane protein</topology>
    </subcellularLocation>
</comment>
<accession>A0A5C5YRE2</accession>
<dbReference type="EC" id="2.5.1.141" evidence="3 14"/>
<keyword evidence="5 14" id="KW-0808">Transferase</keyword>
<dbReference type="GO" id="GO:0005886">
    <property type="term" value="C:plasma membrane"/>
    <property type="evidence" value="ECO:0007669"/>
    <property type="project" value="UniProtKB-SubCell"/>
</dbReference>
<evidence type="ECO:0000256" key="9">
    <source>
        <dbReference type="ARBA" id="ARBA00023136"/>
    </source>
</evidence>
<name>A0A5C5YRE2_9BACT</name>
<dbReference type="OrthoDB" id="9814417at2"/>
<feature type="transmembrane region" description="Helical" evidence="14">
    <location>
        <begin position="281"/>
        <end position="300"/>
    </location>
</feature>
<feature type="transmembrane region" description="Helical" evidence="14">
    <location>
        <begin position="127"/>
        <end position="145"/>
    </location>
</feature>